<comment type="caution">
    <text evidence="1">The sequence shown here is derived from an EMBL/GenBank/DDBJ whole genome shotgun (WGS) entry which is preliminary data.</text>
</comment>
<dbReference type="Pfam" id="PF19952">
    <property type="entry name" value="DUF6414"/>
    <property type="match status" value="1"/>
</dbReference>
<organism evidence="1 2">
    <name type="scientific">Corynebacterium accolens</name>
    <dbReference type="NCBI Taxonomy" id="38284"/>
    <lineage>
        <taxon>Bacteria</taxon>
        <taxon>Bacillati</taxon>
        <taxon>Actinomycetota</taxon>
        <taxon>Actinomycetes</taxon>
        <taxon>Mycobacteriales</taxon>
        <taxon>Corynebacteriaceae</taxon>
        <taxon>Corynebacterium</taxon>
    </lineage>
</organism>
<evidence type="ECO:0000313" key="2">
    <source>
        <dbReference type="Proteomes" id="UP000218690"/>
    </source>
</evidence>
<dbReference type="AlphaFoldDB" id="A0A2A4AK36"/>
<sequence length="307" mass="33435">MGIRRKNKKLVYPIYLDTAMLLSLVAMVEDGVSMSREVTETVGSSQNGSLSLEGEGGSAPLLTILGMNVGLEGNAQGDLVREKELQKTYVLQHSFASLFGKLLEYLEANEYVRTNPDVSRLEPGELVCFTATVNENPVDAITDLIRKVQKVAETASPGLFERSRGAKKKANQLSSEEVAQKENIEIAGKMSDLLGQESEESPLTDLLATGEKFQALLTADREYFTAASRASIIGGRFQILGKVSYVERNTDSSVSLGRRTMLAQVLEKSGGMNEIQQGFGEFIGTQDFPSLTIEGPFIQVLPLAIFI</sequence>
<name>A0A2A4AK36_9CORY</name>
<proteinExistence type="predicted"/>
<dbReference type="InterPro" id="IPR045633">
    <property type="entry name" value="DUF6414"/>
</dbReference>
<evidence type="ECO:0000313" key="1">
    <source>
        <dbReference type="EMBL" id="PCC83283.1"/>
    </source>
</evidence>
<accession>A0A2A4AK36</accession>
<gene>
    <name evidence="1" type="ORF">COM45_04275</name>
</gene>
<dbReference type="EMBL" id="NWBP01000015">
    <property type="protein sequence ID" value="PCC83283.1"/>
    <property type="molecule type" value="Genomic_DNA"/>
</dbReference>
<protein>
    <submittedName>
        <fullName evidence="1">Uncharacterized protein</fullName>
    </submittedName>
</protein>
<dbReference type="Proteomes" id="UP000218690">
    <property type="component" value="Unassembled WGS sequence"/>
</dbReference>
<reference evidence="1 2" key="1">
    <citation type="submission" date="2017-09" db="EMBL/GenBank/DDBJ databases">
        <title>Draft Genome Sequence of Corynebacterium accolens AH4003.</title>
        <authorList>
            <person name="Chen Y."/>
            <person name="Oosthuysen W.F."/>
            <person name="Kelley S."/>
            <person name="Horswill A."/>
        </authorList>
    </citation>
    <scope>NUCLEOTIDE SEQUENCE [LARGE SCALE GENOMIC DNA]</scope>
    <source>
        <strain evidence="1 2">AH4003</strain>
    </source>
</reference>